<dbReference type="PANTHER" id="PTHR47053:SF1">
    <property type="entry name" value="MUREIN DD-ENDOPEPTIDASE MEPH-RELATED"/>
    <property type="match status" value="1"/>
</dbReference>
<reference evidence="7" key="1">
    <citation type="journal article" date="2021" name="PeerJ">
        <title>Extensive microbial diversity within the chicken gut microbiome revealed by metagenomics and culture.</title>
        <authorList>
            <person name="Gilroy R."/>
            <person name="Ravi A."/>
            <person name="Getino M."/>
            <person name="Pursley I."/>
            <person name="Horton D.L."/>
            <person name="Alikhan N.F."/>
            <person name="Baker D."/>
            <person name="Gharbi K."/>
            <person name="Hall N."/>
            <person name="Watson M."/>
            <person name="Adriaenssens E.M."/>
            <person name="Foster-Nyarko E."/>
            <person name="Jarju S."/>
            <person name="Secka A."/>
            <person name="Antonio M."/>
            <person name="Oren A."/>
            <person name="Chaudhuri R.R."/>
            <person name="La Ragione R."/>
            <person name="Hildebrand F."/>
            <person name="Pallen M.J."/>
        </authorList>
    </citation>
    <scope>NUCLEOTIDE SEQUENCE</scope>
    <source>
        <strain evidence="7">CHK160-9182</strain>
    </source>
</reference>
<dbReference type="GO" id="GO:0006508">
    <property type="term" value="P:proteolysis"/>
    <property type="evidence" value="ECO:0007669"/>
    <property type="project" value="UniProtKB-KW"/>
</dbReference>
<dbReference type="Pfam" id="PF00877">
    <property type="entry name" value="NLPC_P60"/>
    <property type="match status" value="1"/>
</dbReference>
<evidence type="ECO:0000256" key="1">
    <source>
        <dbReference type="ARBA" id="ARBA00007074"/>
    </source>
</evidence>
<gene>
    <name evidence="7" type="ORF">H9889_04145</name>
</gene>
<feature type="chain" id="PRO_5038671838" evidence="5">
    <location>
        <begin position="22"/>
        <end position="149"/>
    </location>
</feature>
<name>A0A9D1TUB3_9GAMM</name>
<keyword evidence="5" id="KW-0732">Signal</keyword>
<keyword evidence="2" id="KW-0645">Protease</keyword>
<comment type="similarity">
    <text evidence="1">Belongs to the peptidase C40 family.</text>
</comment>
<keyword evidence="3" id="KW-0378">Hydrolase</keyword>
<sequence length="149" mass="16547">MINWKSSLLIVAALLASFSFADVRRESLLSAKSAAISQAKEQLGVRYLFGGTDPKRGFDCSGLIQYVYKNVGINTPRNTAGMYEQFKKTTTPEPGDIVFFIINGQSVSHAGIYLGGNKMIHAPRTGKTVEITRIDTPYWQKRFYGFGKI</sequence>
<evidence type="ECO:0000313" key="8">
    <source>
        <dbReference type="Proteomes" id="UP000823934"/>
    </source>
</evidence>
<dbReference type="Proteomes" id="UP000823934">
    <property type="component" value="Unassembled WGS sequence"/>
</dbReference>
<accession>A0A9D1TUB3</accession>
<organism evidence="7 8">
    <name type="scientific">Candidatus Ignatzschineria merdigallinarum</name>
    <dbReference type="NCBI Taxonomy" id="2838621"/>
    <lineage>
        <taxon>Bacteria</taxon>
        <taxon>Pseudomonadati</taxon>
        <taxon>Pseudomonadota</taxon>
        <taxon>Gammaproteobacteria</taxon>
        <taxon>Cardiobacteriales</taxon>
        <taxon>Ignatzschineriaceae</taxon>
        <taxon>Ignatzschineria</taxon>
    </lineage>
</organism>
<feature type="domain" description="NlpC/P60" evidence="6">
    <location>
        <begin position="29"/>
        <end position="149"/>
    </location>
</feature>
<comment type="caution">
    <text evidence="7">The sequence shown here is derived from an EMBL/GenBank/DDBJ whole genome shotgun (WGS) entry which is preliminary data.</text>
</comment>
<dbReference type="Gene3D" id="3.90.1720.10">
    <property type="entry name" value="endopeptidase domain like (from Nostoc punctiforme)"/>
    <property type="match status" value="1"/>
</dbReference>
<dbReference type="InterPro" id="IPR000064">
    <property type="entry name" value="NLP_P60_dom"/>
</dbReference>
<proteinExistence type="inferred from homology"/>
<feature type="signal peptide" evidence="5">
    <location>
        <begin position="1"/>
        <end position="21"/>
    </location>
</feature>
<keyword evidence="4" id="KW-0788">Thiol protease</keyword>
<reference evidence="7" key="2">
    <citation type="submission" date="2021-04" db="EMBL/GenBank/DDBJ databases">
        <authorList>
            <person name="Gilroy R."/>
        </authorList>
    </citation>
    <scope>NUCLEOTIDE SEQUENCE</scope>
    <source>
        <strain evidence="7">CHK160-9182</strain>
    </source>
</reference>
<dbReference type="InterPro" id="IPR038765">
    <property type="entry name" value="Papain-like_cys_pep_sf"/>
</dbReference>
<protein>
    <submittedName>
        <fullName evidence="7">C40 family peptidase</fullName>
    </submittedName>
</protein>
<evidence type="ECO:0000313" key="7">
    <source>
        <dbReference type="EMBL" id="HIW06500.1"/>
    </source>
</evidence>
<evidence type="ECO:0000259" key="6">
    <source>
        <dbReference type="PROSITE" id="PS51935"/>
    </source>
</evidence>
<dbReference type="InterPro" id="IPR051202">
    <property type="entry name" value="Peptidase_C40"/>
</dbReference>
<dbReference type="EMBL" id="DXHP01000091">
    <property type="protein sequence ID" value="HIW06500.1"/>
    <property type="molecule type" value="Genomic_DNA"/>
</dbReference>
<evidence type="ECO:0000256" key="3">
    <source>
        <dbReference type="ARBA" id="ARBA00022801"/>
    </source>
</evidence>
<dbReference type="PANTHER" id="PTHR47053">
    <property type="entry name" value="MUREIN DD-ENDOPEPTIDASE MEPH-RELATED"/>
    <property type="match status" value="1"/>
</dbReference>
<evidence type="ECO:0000256" key="2">
    <source>
        <dbReference type="ARBA" id="ARBA00022670"/>
    </source>
</evidence>
<dbReference type="AlphaFoldDB" id="A0A9D1TUB3"/>
<evidence type="ECO:0000256" key="4">
    <source>
        <dbReference type="ARBA" id="ARBA00022807"/>
    </source>
</evidence>
<dbReference type="GO" id="GO:0008234">
    <property type="term" value="F:cysteine-type peptidase activity"/>
    <property type="evidence" value="ECO:0007669"/>
    <property type="project" value="UniProtKB-KW"/>
</dbReference>
<evidence type="ECO:0000256" key="5">
    <source>
        <dbReference type="SAM" id="SignalP"/>
    </source>
</evidence>
<dbReference type="SUPFAM" id="SSF54001">
    <property type="entry name" value="Cysteine proteinases"/>
    <property type="match status" value="1"/>
</dbReference>
<dbReference type="PROSITE" id="PS51935">
    <property type="entry name" value="NLPC_P60"/>
    <property type="match status" value="1"/>
</dbReference>